<dbReference type="EMBL" id="CP020946">
    <property type="protein sequence ID" value="ASD63673.1"/>
    <property type="molecule type" value="Genomic_DNA"/>
</dbReference>
<protein>
    <recommendedName>
        <fullName evidence="4">Peptidase C39-like domain-containing protein</fullName>
    </recommendedName>
</protein>
<sequence length="322" mass="37025">MSKTAKQILILLVSLLSTQSFATPTRKISDSLVENLACDRVSTEEIYRRIRPESLGSSYHNLSVNWPFSAGLYDLAACWSLSRTQRLFFYLSRWNQGSDPTPQQTTEILDMVRGSRPYASGSGLKETALSEFKVFSQKDSQWRTNTPLWSQMQYGFSQKFSNGKTLYRAWKNEIEHYQKERFHEFAKNLKYVIGDDARSGRKNRQTRDVLLRNLESHRLTLLLLRPTRTAQHVVVAKSFEVKSNGRIEIRVYDSNQPLRDQIVTFDGREDDFYAPDIVRGLPRVKNANDAIGVFIVDEHERSLVDTALLKHYKKACSVATGT</sequence>
<name>A0A1Z3N866_BDEBC</name>
<evidence type="ECO:0000313" key="2">
    <source>
        <dbReference type="EMBL" id="ASD63673.1"/>
    </source>
</evidence>
<dbReference type="Proteomes" id="UP000197003">
    <property type="component" value="Chromosome"/>
</dbReference>
<gene>
    <name evidence="2" type="ORF">B9G79_08840</name>
</gene>
<feature type="signal peptide" evidence="1">
    <location>
        <begin position="1"/>
        <end position="22"/>
    </location>
</feature>
<dbReference type="RefSeq" id="WP_088565197.1">
    <property type="nucleotide sequence ID" value="NZ_CP020946.1"/>
</dbReference>
<evidence type="ECO:0000313" key="3">
    <source>
        <dbReference type="Proteomes" id="UP000197003"/>
    </source>
</evidence>
<feature type="chain" id="PRO_5012961265" description="Peptidase C39-like domain-containing protein" evidence="1">
    <location>
        <begin position="23"/>
        <end position="322"/>
    </location>
</feature>
<dbReference type="OrthoDB" id="5293844at2"/>
<accession>A0A1Z3N866</accession>
<evidence type="ECO:0000256" key="1">
    <source>
        <dbReference type="SAM" id="SignalP"/>
    </source>
</evidence>
<dbReference type="AlphaFoldDB" id="A0A1Z3N866"/>
<evidence type="ECO:0008006" key="4">
    <source>
        <dbReference type="Google" id="ProtNLM"/>
    </source>
</evidence>
<organism evidence="2 3">
    <name type="scientific">Bdellovibrio bacteriovorus</name>
    <dbReference type="NCBI Taxonomy" id="959"/>
    <lineage>
        <taxon>Bacteria</taxon>
        <taxon>Pseudomonadati</taxon>
        <taxon>Bdellovibrionota</taxon>
        <taxon>Bdellovibrionia</taxon>
        <taxon>Bdellovibrionales</taxon>
        <taxon>Pseudobdellovibrionaceae</taxon>
        <taxon>Bdellovibrio</taxon>
    </lineage>
</organism>
<proteinExistence type="predicted"/>
<reference evidence="2 3" key="1">
    <citation type="submission" date="2017-04" db="EMBL/GenBank/DDBJ databases">
        <title>Whole genome sequence of Bdellovibrio bacteriovorus strain SSB218315.</title>
        <authorList>
            <person name="Oyedara O."/>
            <person name="Rodriguez-Perez M.A."/>
        </authorList>
    </citation>
    <scope>NUCLEOTIDE SEQUENCE [LARGE SCALE GENOMIC DNA]</scope>
    <source>
        <strain evidence="2 3">SSB218315</strain>
    </source>
</reference>
<keyword evidence="1" id="KW-0732">Signal</keyword>